<evidence type="ECO:0000313" key="2">
    <source>
        <dbReference type="Proteomes" id="UP000828941"/>
    </source>
</evidence>
<accession>A0ACB9PYG6</accession>
<dbReference type="Proteomes" id="UP000828941">
    <property type="component" value="Chromosome 3"/>
</dbReference>
<reference evidence="1 2" key="1">
    <citation type="journal article" date="2022" name="DNA Res.">
        <title>Chromosomal-level genome assembly of the orchid tree Bauhinia variegata (Leguminosae; Cercidoideae) supports the allotetraploid origin hypothesis of Bauhinia.</title>
        <authorList>
            <person name="Zhong Y."/>
            <person name="Chen Y."/>
            <person name="Zheng D."/>
            <person name="Pang J."/>
            <person name="Liu Y."/>
            <person name="Luo S."/>
            <person name="Meng S."/>
            <person name="Qian L."/>
            <person name="Wei D."/>
            <person name="Dai S."/>
            <person name="Zhou R."/>
        </authorList>
    </citation>
    <scope>NUCLEOTIDE SEQUENCE [LARGE SCALE GENOMIC DNA]</scope>
    <source>
        <strain evidence="1">BV-YZ2020</strain>
    </source>
</reference>
<gene>
    <name evidence="1" type="ORF">L6164_006842</name>
</gene>
<name>A0ACB9PYG6_BAUVA</name>
<dbReference type="EMBL" id="CM039428">
    <property type="protein sequence ID" value="KAI4352606.1"/>
    <property type="molecule type" value="Genomic_DNA"/>
</dbReference>
<keyword evidence="2" id="KW-1185">Reference proteome</keyword>
<proteinExistence type="predicted"/>
<sequence>MIMQNPELDPQDQRKTSSMEDSTAMTIEFLRARLLSERSVSRSARQRADELANRVKELEEQIKVVTLQRKMAEKATVEVLAILESQGISDGSGDFDLGSDQEMPCESGVGNDSVKEDQRSMSSRGRRYGSDELSGSDLDSSLVPGRSLSWKGRVDSPRSLEKYKTYNVRRRSSVSSVSSSPKHHRLGKSCRQIRRREARSVVEESMDKPLKIDSLENEVVYSSEEFPNCLDRGSNFQRIESKIQDEDESEVKVANNNHDNGYGRETDMEKALEHQAKLIGQYEAMEKAQREWEEKFRENNNSTPDSCDPGNHSDITEERDDSKVQTPCSDRVVTSNSQEASEAQDVLLPEEMSKAEPIDNILNTQDNTGGLHNQKSTTVTTSGLLSQKNSYPVLDGKQNYESSENGNYQPSGRLHQGPHTHGSPQHNKPTSSPQNDAFDGLPQRDASSSKNDHSALVPHGQPELSGVLESLKQAKMSLQQEISRLPLVEGGYSGKAIKPSGSLSKREDRYEIPIGTSGLFRLPTDFSDELTARSNFLDPPSGFGRNFYLDKGISRSSDYQFGTTYSGTRSRFSPQEQSLARQYLESGSRFDTKKPTSDPLLDGGLPSSSIYMYPRYPIYPSYQDLTPQMPTSDGLSRPYPNSTGGVRVPPADNFSFYDDQARPRPNIYR</sequence>
<organism evidence="1 2">
    <name type="scientific">Bauhinia variegata</name>
    <name type="common">Purple orchid tree</name>
    <name type="synonym">Phanera variegata</name>
    <dbReference type="NCBI Taxonomy" id="167791"/>
    <lineage>
        <taxon>Eukaryota</taxon>
        <taxon>Viridiplantae</taxon>
        <taxon>Streptophyta</taxon>
        <taxon>Embryophyta</taxon>
        <taxon>Tracheophyta</taxon>
        <taxon>Spermatophyta</taxon>
        <taxon>Magnoliopsida</taxon>
        <taxon>eudicotyledons</taxon>
        <taxon>Gunneridae</taxon>
        <taxon>Pentapetalae</taxon>
        <taxon>rosids</taxon>
        <taxon>fabids</taxon>
        <taxon>Fabales</taxon>
        <taxon>Fabaceae</taxon>
        <taxon>Cercidoideae</taxon>
        <taxon>Cercideae</taxon>
        <taxon>Bauhiniinae</taxon>
        <taxon>Bauhinia</taxon>
    </lineage>
</organism>
<evidence type="ECO:0000313" key="1">
    <source>
        <dbReference type="EMBL" id="KAI4352606.1"/>
    </source>
</evidence>
<comment type="caution">
    <text evidence="1">The sequence shown here is derived from an EMBL/GenBank/DDBJ whole genome shotgun (WGS) entry which is preliminary data.</text>
</comment>
<protein>
    <submittedName>
        <fullName evidence="1">Uncharacterized protein</fullName>
    </submittedName>
</protein>